<keyword evidence="1" id="KW-0812">Transmembrane</keyword>
<organism evidence="3 4">
    <name type="scientific">Verruconis gallopava</name>
    <dbReference type="NCBI Taxonomy" id="253628"/>
    <lineage>
        <taxon>Eukaryota</taxon>
        <taxon>Fungi</taxon>
        <taxon>Dikarya</taxon>
        <taxon>Ascomycota</taxon>
        <taxon>Pezizomycotina</taxon>
        <taxon>Dothideomycetes</taxon>
        <taxon>Pleosporomycetidae</taxon>
        <taxon>Venturiales</taxon>
        <taxon>Sympoventuriaceae</taxon>
        <taxon>Verruconis</taxon>
    </lineage>
</organism>
<protein>
    <recommendedName>
        <fullName evidence="2">Cupin type-2 domain-containing protein</fullName>
    </recommendedName>
</protein>
<dbReference type="InterPro" id="IPR013096">
    <property type="entry name" value="Cupin_2"/>
</dbReference>
<evidence type="ECO:0000256" key="1">
    <source>
        <dbReference type="SAM" id="Phobius"/>
    </source>
</evidence>
<proteinExistence type="predicted"/>
<evidence type="ECO:0000313" key="3">
    <source>
        <dbReference type="EMBL" id="KIW05339.1"/>
    </source>
</evidence>
<feature type="transmembrane region" description="Helical" evidence="1">
    <location>
        <begin position="120"/>
        <end position="143"/>
    </location>
</feature>
<keyword evidence="4" id="KW-1185">Reference proteome</keyword>
<dbReference type="EMBL" id="KN847538">
    <property type="protein sequence ID" value="KIW05339.1"/>
    <property type="molecule type" value="Genomic_DNA"/>
</dbReference>
<dbReference type="GeneID" id="27311831"/>
<reference evidence="3 4" key="1">
    <citation type="submission" date="2015-01" db="EMBL/GenBank/DDBJ databases">
        <title>The Genome Sequence of Ochroconis gallopava CBS43764.</title>
        <authorList>
            <consortium name="The Broad Institute Genomics Platform"/>
            <person name="Cuomo C."/>
            <person name="de Hoog S."/>
            <person name="Gorbushina A."/>
            <person name="Stielow B."/>
            <person name="Teixiera M."/>
            <person name="Abouelleil A."/>
            <person name="Chapman S.B."/>
            <person name="Priest M."/>
            <person name="Young S.K."/>
            <person name="Wortman J."/>
            <person name="Nusbaum C."/>
            <person name="Birren B."/>
        </authorList>
    </citation>
    <scope>NUCLEOTIDE SEQUENCE [LARGE SCALE GENOMIC DNA]</scope>
    <source>
        <strain evidence="3 4">CBS 43764</strain>
    </source>
</reference>
<dbReference type="AlphaFoldDB" id="A0A0D2B1Z7"/>
<dbReference type="OrthoDB" id="504210at2759"/>
<accession>A0A0D2B1Z7</accession>
<keyword evidence="1" id="KW-0472">Membrane</keyword>
<dbReference type="Gene3D" id="2.60.120.10">
    <property type="entry name" value="Jelly Rolls"/>
    <property type="match status" value="1"/>
</dbReference>
<name>A0A0D2B1Z7_9PEZI</name>
<evidence type="ECO:0000259" key="2">
    <source>
        <dbReference type="Pfam" id="PF07883"/>
    </source>
</evidence>
<dbReference type="Proteomes" id="UP000053259">
    <property type="component" value="Unassembled WGS sequence"/>
</dbReference>
<dbReference type="RefSeq" id="XP_016215208.1">
    <property type="nucleotide sequence ID" value="XM_016357119.1"/>
</dbReference>
<dbReference type="SUPFAM" id="SSF51182">
    <property type="entry name" value="RmlC-like cupins"/>
    <property type="match status" value="1"/>
</dbReference>
<dbReference type="InterPro" id="IPR011051">
    <property type="entry name" value="RmlC_Cupin_sf"/>
</dbReference>
<feature type="domain" description="Cupin type-2" evidence="2">
    <location>
        <begin position="30"/>
        <end position="86"/>
    </location>
</feature>
<dbReference type="InParanoid" id="A0A0D2B1Z7"/>
<dbReference type="InterPro" id="IPR014710">
    <property type="entry name" value="RmlC-like_jellyroll"/>
</dbReference>
<dbReference type="HOGENOM" id="CLU_087698_0_0_1"/>
<sequence>MVFKTSDPIIKRLGAAAVTYDLSRLHETTITLPVGTTWSSGLHWHETHDETLRVIRGSIRVRLGEEVFILDAGQEARVHKFVRHEWSRAQMSEGEDVIVIETTEPRDEEKQLFFWNLNGIILTAAGRGIIADLFLTVRLFVIFQHLDNWPILLDLSSCRPYLNETMAFTIESFVTHCVLSFVALFASVFGYHAVNEQFTPSYLLESWKNRESVKIK</sequence>
<keyword evidence="1" id="KW-1133">Transmembrane helix</keyword>
<dbReference type="Pfam" id="PF07883">
    <property type="entry name" value="Cupin_2"/>
    <property type="match status" value="1"/>
</dbReference>
<feature type="transmembrane region" description="Helical" evidence="1">
    <location>
        <begin position="173"/>
        <end position="194"/>
    </location>
</feature>
<gene>
    <name evidence="3" type="ORF">PV09_03858</name>
</gene>
<evidence type="ECO:0000313" key="4">
    <source>
        <dbReference type="Proteomes" id="UP000053259"/>
    </source>
</evidence>
<dbReference type="VEuPathDB" id="FungiDB:PV09_03858"/>